<evidence type="ECO:0000313" key="1">
    <source>
        <dbReference type="EMBL" id="DAF92651.1"/>
    </source>
</evidence>
<dbReference type="EMBL" id="BK016069">
    <property type="protein sequence ID" value="DAF92651.1"/>
    <property type="molecule type" value="Genomic_DNA"/>
</dbReference>
<organism evidence="1">
    <name type="scientific">Siphoviridae sp. cti0B23</name>
    <dbReference type="NCBI Taxonomy" id="2825619"/>
    <lineage>
        <taxon>Viruses</taxon>
        <taxon>Duplodnaviria</taxon>
        <taxon>Heunggongvirae</taxon>
        <taxon>Uroviricota</taxon>
        <taxon>Caudoviricetes</taxon>
    </lineage>
</organism>
<name>A0A8S5UDZ7_9CAUD</name>
<proteinExistence type="predicted"/>
<reference evidence="1" key="1">
    <citation type="journal article" date="2021" name="Proc. Natl. Acad. Sci. U.S.A.">
        <title>A Catalog of Tens of Thousands of Viruses from Human Metagenomes Reveals Hidden Associations with Chronic Diseases.</title>
        <authorList>
            <person name="Tisza M.J."/>
            <person name="Buck C.B."/>
        </authorList>
    </citation>
    <scope>NUCLEOTIDE SEQUENCE</scope>
    <source>
        <strain evidence="1">Cti0B23</strain>
    </source>
</reference>
<sequence length="113" mass="13228">MDNFKIIYKILKYPERWENRRQTGKRTDRAGEKGECEHLMKSEDLRDWIDSLTQDITFEYLGVNGSICPFSRSDISLCYGEKEQSFDSIDALMHAPFFKGKSLTEICSKVNFE</sequence>
<accession>A0A8S5UDZ7</accession>
<protein>
    <submittedName>
        <fullName evidence="1">Uncharacterized protein</fullName>
    </submittedName>
</protein>